<dbReference type="SUPFAM" id="SSF52540">
    <property type="entry name" value="P-loop containing nucleoside triphosphate hydrolases"/>
    <property type="match status" value="2"/>
</dbReference>
<dbReference type="InterPro" id="IPR014001">
    <property type="entry name" value="Helicase_ATP-bd"/>
</dbReference>
<dbReference type="InterPro" id="IPR044876">
    <property type="entry name" value="HRDC_dom_sf"/>
</dbReference>
<evidence type="ECO:0000256" key="5">
    <source>
        <dbReference type="ARBA" id="ARBA00022741"/>
    </source>
</evidence>
<keyword evidence="4" id="KW-0479">Metal-binding</keyword>
<evidence type="ECO:0000313" key="21">
    <source>
        <dbReference type="Proteomes" id="UP000183585"/>
    </source>
</evidence>
<dbReference type="GO" id="GO:0006260">
    <property type="term" value="P:DNA replication"/>
    <property type="evidence" value="ECO:0007669"/>
    <property type="project" value="InterPro"/>
</dbReference>
<dbReference type="PROSITE" id="PS51194">
    <property type="entry name" value="HELICASE_CTER"/>
    <property type="match status" value="1"/>
</dbReference>
<dbReference type="Proteomes" id="UP000183585">
    <property type="component" value="Unassembled WGS sequence"/>
</dbReference>
<dbReference type="Pfam" id="PF00271">
    <property type="entry name" value="Helicase_C"/>
    <property type="match status" value="1"/>
</dbReference>
<dbReference type="PANTHER" id="PTHR13710">
    <property type="entry name" value="DNA HELICASE RECQ FAMILY MEMBER"/>
    <property type="match status" value="1"/>
</dbReference>
<feature type="domain" description="HRDC" evidence="17">
    <location>
        <begin position="540"/>
        <end position="611"/>
    </location>
</feature>
<dbReference type="GO" id="GO:0043138">
    <property type="term" value="F:3'-5' DNA helicase activity"/>
    <property type="evidence" value="ECO:0007669"/>
    <property type="project" value="UniProtKB-EC"/>
</dbReference>
<dbReference type="RefSeq" id="WP_074479153.1">
    <property type="nucleotide sequence ID" value="NZ_FMCT01000024.1"/>
</dbReference>
<dbReference type="Pfam" id="PF16124">
    <property type="entry name" value="RecQ_Zn_bind"/>
    <property type="match status" value="1"/>
</dbReference>
<feature type="domain" description="Helicase ATP-binding" evidence="18">
    <location>
        <begin position="33"/>
        <end position="201"/>
    </location>
</feature>
<evidence type="ECO:0000256" key="13">
    <source>
        <dbReference type="ARBA" id="ARBA00023204"/>
    </source>
</evidence>
<evidence type="ECO:0000256" key="16">
    <source>
        <dbReference type="NCBIfam" id="TIGR01389"/>
    </source>
</evidence>
<dbReference type="InterPro" id="IPR010997">
    <property type="entry name" value="HRDC-like_sf"/>
</dbReference>
<dbReference type="InterPro" id="IPR032284">
    <property type="entry name" value="RecQ_Zn-bd"/>
</dbReference>
<dbReference type="STRING" id="47853.TK50_10635"/>
<dbReference type="CDD" id="cd18794">
    <property type="entry name" value="SF2_C_RecQ"/>
    <property type="match status" value="1"/>
</dbReference>
<organism evidence="20 21">
    <name type="scientific">Micromonospora carbonacea</name>
    <dbReference type="NCBI Taxonomy" id="47853"/>
    <lineage>
        <taxon>Bacteria</taxon>
        <taxon>Bacillati</taxon>
        <taxon>Actinomycetota</taxon>
        <taxon>Actinomycetes</taxon>
        <taxon>Micromonosporales</taxon>
        <taxon>Micromonosporaceae</taxon>
        <taxon>Micromonospora</taxon>
    </lineage>
</organism>
<dbReference type="InterPro" id="IPR001650">
    <property type="entry name" value="Helicase_C-like"/>
</dbReference>
<dbReference type="NCBIfam" id="TIGR00614">
    <property type="entry name" value="recQ_fam"/>
    <property type="match status" value="1"/>
</dbReference>
<dbReference type="GO" id="GO:0009432">
    <property type="term" value="P:SOS response"/>
    <property type="evidence" value="ECO:0007669"/>
    <property type="project" value="UniProtKB-UniRule"/>
</dbReference>
<evidence type="ECO:0000313" key="20">
    <source>
        <dbReference type="EMBL" id="SCF49772.1"/>
    </source>
</evidence>
<dbReference type="Gene3D" id="1.10.150.80">
    <property type="entry name" value="HRDC domain"/>
    <property type="match status" value="1"/>
</dbReference>
<evidence type="ECO:0000256" key="1">
    <source>
        <dbReference type="ARBA" id="ARBA00001946"/>
    </source>
</evidence>
<dbReference type="PROSITE" id="PS51192">
    <property type="entry name" value="HELICASE_ATP_BIND_1"/>
    <property type="match status" value="1"/>
</dbReference>
<dbReference type="GO" id="GO:0006281">
    <property type="term" value="P:DNA repair"/>
    <property type="evidence" value="ECO:0007669"/>
    <property type="project" value="UniProtKB-KW"/>
</dbReference>
<dbReference type="PROSITE" id="PS50967">
    <property type="entry name" value="HRDC"/>
    <property type="match status" value="1"/>
</dbReference>
<evidence type="ECO:0000259" key="19">
    <source>
        <dbReference type="PROSITE" id="PS51194"/>
    </source>
</evidence>
<comment type="similarity">
    <text evidence="3">Belongs to the helicase family. RecQ subfamily.</text>
</comment>
<comment type="cofactor">
    <cofactor evidence="1">
        <name>Mg(2+)</name>
        <dbReference type="ChEBI" id="CHEBI:18420"/>
    </cofactor>
</comment>
<comment type="catalytic activity">
    <reaction evidence="15">
        <text>Couples ATP hydrolysis with the unwinding of duplex DNA by translocating in the 3'-5' direction.</text>
        <dbReference type="EC" id="5.6.2.4"/>
    </reaction>
</comment>
<keyword evidence="9" id="KW-0862">Zinc</keyword>
<evidence type="ECO:0000259" key="18">
    <source>
        <dbReference type="PROSITE" id="PS51192"/>
    </source>
</evidence>
<dbReference type="InterPro" id="IPR036388">
    <property type="entry name" value="WH-like_DNA-bd_sf"/>
</dbReference>
<dbReference type="InterPro" id="IPR027417">
    <property type="entry name" value="P-loop_NTPase"/>
</dbReference>
<name>A0A1C5AX31_9ACTN</name>
<dbReference type="FunFam" id="3.40.50.300:FF:000296">
    <property type="entry name" value="ATP-dependent DNA helicase RecQ"/>
    <property type="match status" value="1"/>
</dbReference>
<keyword evidence="5" id="KW-0547">Nucleotide-binding</keyword>
<dbReference type="EMBL" id="FMCT01000024">
    <property type="protein sequence ID" value="SCF49772.1"/>
    <property type="molecule type" value="Genomic_DNA"/>
</dbReference>
<dbReference type="GO" id="GO:0005737">
    <property type="term" value="C:cytoplasm"/>
    <property type="evidence" value="ECO:0007669"/>
    <property type="project" value="TreeGrafter"/>
</dbReference>
<evidence type="ECO:0000256" key="11">
    <source>
        <dbReference type="ARBA" id="ARBA00023125"/>
    </source>
</evidence>
<evidence type="ECO:0000256" key="12">
    <source>
        <dbReference type="ARBA" id="ARBA00023172"/>
    </source>
</evidence>
<keyword evidence="10" id="KW-0067">ATP-binding</keyword>
<feature type="domain" description="Helicase C-terminal" evidence="19">
    <location>
        <begin position="222"/>
        <end position="373"/>
    </location>
</feature>
<dbReference type="InterPro" id="IPR011545">
    <property type="entry name" value="DEAD/DEAH_box_helicase_dom"/>
</dbReference>
<dbReference type="SMART" id="SM00487">
    <property type="entry name" value="DEXDc"/>
    <property type="match status" value="1"/>
</dbReference>
<evidence type="ECO:0000256" key="9">
    <source>
        <dbReference type="ARBA" id="ARBA00022833"/>
    </source>
</evidence>
<dbReference type="PANTHER" id="PTHR13710:SF105">
    <property type="entry name" value="ATP-DEPENDENT DNA HELICASE Q1"/>
    <property type="match status" value="1"/>
</dbReference>
<dbReference type="GO" id="GO:0003677">
    <property type="term" value="F:DNA binding"/>
    <property type="evidence" value="ECO:0007669"/>
    <property type="project" value="UniProtKB-KW"/>
</dbReference>
<dbReference type="Gene3D" id="3.40.50.300">
    <property type="entry name" value="P-loop containing nucleotide triphosphate hydrolases"/>
    <property type="match status" value="2"/>
</dbReference>
<gene>
    <name evidence="20" type="ORF">GA0070563_12421</name>
</gene>
<sequence length="611" mass="66428">MTSPSDTLAETPLGVLRRVFGYDAFRGEQQEIIDHVVGGGDALVLMPTGGGKSLCYQIPALVRDGVAVVVSPLIALMQDQVDALTAVGARAGFLNSTLDPDARRLVEAQFVAGELDLLYLAPEALGSGGTLRLLDRGRIALFAIDEAHCVAQWGHDFRPDYLALSMLHERWPDVPRIALTATATAETAKEIATRLDLTGARHFVASFDRPNIQYRIVAKREPRKQLLDLIRAEHPGDAGIVYCLSRASVDKTAEFLVANGVAALPYHAGLDAATRADHQKRFLRDDGLVMVATIAFGMGIDKPDVRFVAHLDLPRSVEGYYQETGRAGRDGLPSTAWLAYGLQDVVQQRKMIDSSEGDAAHRRVLAAHLDAMLALCETVECRRVRLLSYFGQASGPCGNCDTCLEPPESWDGTIAAQKLLSTVLRLHRERNQKFGAGQCIDILLGRRTEKVVQHRHDSLTVFGIGEELSEAEWRGVVRQLLAQGLLAVEGDYGTLVLTDASAEVLGRRRPVPMRRETVRPPKARSAAKARPGAAAVVELSAEAEPVFERLRAWRATTAKEQGVPAYVVFHDATLRQIAADPPSTLDELARVNGVGEAKLARYGEQLLAALG</sequence>
<dbReference type="GO" id="GO:0009378">
    <property type="term" value="F:four-way junction helicase activity"/>
    <property type="evidence" value="ECO:0007669"/>
    <property type="project" value="TreeGrafter"/>
</dbReference>
<evidence type="ECO:0000256" key="6">
    <source>
        <dbReference type="ARBA" id="ARBA00022763"/>
    </source>
</evidence>
<comment type="cofactor">
    <cofactor evidence="2">
        <name>Zn(2+)</name>
        <dbReference type="ChEBI" id="CHEBI:29105"/>
    </cofactor>
</comment>
<dbReference type="Pfam" id="PF00570">
    <property type="entry name" value="HRDC"/>
    <property type="match status" value="1"/>
</dbReference>
<evidence type="ECO:0000256" key="10">
    <source>
        <dbReference type="ARBA" id="ARBA00022840"/>
    </source>
</evidence>
<dbReference type="GO" id="GO:0005524">
    <property type="term" value="F:ATP binding"/>
    <property type="evidence" value="ECO:0007669"/>
    <property type="project" value="UniProtKB-KW"/>
</dbReference>
<dbReference type="GO" id="GO:0016787">
    <property type="term" value="F:hydrolase activity"/>
    <property type="evidence" value="ECO:0007669"/>
    <property type="project" value="UniProtKB-KW"/>
</dbReference>
<keyword evidence="11" id="KW-0238">DNA-binding</keyword>
<dbReference type="GO" id="GO:0046872">
    <property type="term" value="F:metal ion binding"/>
    <property type="evidence" value="ECO:0007669"/>
    <property type="project" value="UniProtKB-KW"/>
</dbReference>
<evidence type="ECO:0000256" key="14">
    <source>
        <dbReference type="ARBA" id="ARBA00023235"/>
    </source>
</evidence>
<dbReference type="Pfam" id="PF00270">
    <property type="entry name" value="DEAD"/>
    <property type="match status" value="1"/>
</dbReference>
<reference evidence="21" key="1">
    <citation type="submission" date="2016-06" db="EMBL/GenBank/DDBJ databases">
        <authorList>
            <person name="Varghese N."/>
            <person name="Submissions Spin"/>
        </authorList>
    </citation>
    <scope>NUCLEOTIDE SEQUENCE [LARGE SCALE GENOMIC DNA]</scope>
    <source>
        <strain evidence="21">DSM 43168</strain>
    </source>
</reference>
<dbReference type="AlphaFoldDB" id="A0A1C5AX31"/>
<keyword evidence="14" id="KW-0413">Isomerase</keyword>
<dbReference type="InterPro" id="IPR006293">
    <property type="entry name" value="DNA_helicase_ATP-dep_RecQ_bac"/>
</dbReference>
<protein>
    <recommendedName>
        <fullName evidence="16">DNA helicase RecQ</fullName>
        <ecNumber evidence="16">5.6.2.4</ecNumber>
    </recommendedName>
</protein>
<dbReference type="InterPro" id="IPR004589">
    <property type="entry name" value="DNA_helicase_ATP-dep_RecQ"/>
</dbReference>
<dbReference type="InterPro" id="IPR018982">
    <property type="entry name" value="RQC_domain"/>
</dbReference>
<evidence type="ECO:0000256" key="15">
    <source>
        <dbReference type="ARBA" id="ARBA00034617"/>
    </source>
</evidence>
<accession>A0A1C5AX31</accession>
<dbReference type="Gene3D" id="1.10.10.10">
    <property type="entry name" value="Winged helix-like DNA-binding domain superfamily/Winged helix DNA-binding domain"/>
    <property type="match status" value="1"/>
</dbReference>
<dbReference type="InterPro" id="IPR002121">
    <property type="entry name" value="HRDC_dom"/>
</dbReference>
<evidence type="ECO:0000256" key="7">
    <source>
        <dbReference type="ARBA" id="ARBA00022801"/>
    </source>
</evidence>
<keyword evidence="8 20" id="KW-0347">Helicase</keyword>
<keyword evidence="12" id="KW-0233">DNA recombination</keyword>
<evidence type="ECO:0000256" key="4">
    <source>
        <dbReference type="ARBA" id="ARBA00022723"/>
    </source>
</evidence>
<keyword evidence="13" id="KW-0234">DNA repair</keyword>
<dbReference type="GO" id="GO:0043590">
    <property type="term" value="C:bacterial nucleoid"/>
    <property type="evidence" value="ECO:0007669"/>
    <property type="project" value="TreeGrafter"/>
</dbReference>
<dbReference type="FunFam" id="3.40.50.300:FF:000156">
    <property type="entry name" value="ATP-dependent DNA helicase recQ"/>
    <property type="match status" value="1"/>
</dbReference>
<evidence type="ECO:0000256" key="2">
    <source>
        <dbReference type="ARBA" id="ARBA00001947"/>
    </source>
</evidence>
<evidence type="ECO:0000256" key="8">
    <source>
        <dbReference type="ARBA" id="ARBA00022806"/>
    </source>
</evidence>
<evidence type="ECO:0000259" key="17">
    <source>
        <dbReference type="PROSITE" id="PS50967"/>
    </source>
</evidence>
<dbReference type="SUPFAM" id="SSF47819">
    <property type="entry name" value="HRDC-like"/>
    <property type="match status" value="1"/>
</dbReference>
<dbReference type="SMART" id="SM00341">
    <property type="entry name" value="HRDC"/>
    <property type="match status" value="1"/>
</dbReference>
<dbReference type="Pfam" id="PF09382">
    <property type="entry name" value="RQC"/>
    <property type="match status" value="1"/>
</dbReference>
<dbReference type="CDD" id="cd17920">
    <property type="entry name" value="DEXHc_RecQ"/>
    <property type="match status" value="1"/>
</dbReference>
<dbReference type="GO" id="GO:0006310">
    <property type="term" value="P:DNA recombination"/>
    <property type="evidence" value="ECO:0007669"/>
    <property type="project" value="UniProtKB-UniRule"/>
</dbReference>
<keyword evidence="21" id="KW-1185">Reference proteome</keyword>
<dbReference type="GO" id="GO:0030894">
    <property type="term" value="C:replisome"/>
    <property type="evidence" value="ECO:0007669"/>
    <property type="project" value="TreeGrafter"/>
</dbReference>
<proteinExistence type="inferred from homology"/>
<evidence type="ECO:0000256" key="3">
    <source>
        <dbReference type="ARBA" id="ARBA00005446"/>
    </source>
</evidence>
<keyword evidence="6" id="KW-0227">DNA damage</keyword>
<dbReference type="NCBIfam" id="TIGR01389">
    <property type="entry name" value="recQ"/>
    <property type="match status" value="1"/>
</dbReference>
<dbReference type="SMART" id="SM00956">
    <property type="entry name" value="RQC"/>
    <property type="match status" value="1"/>
</dbReference>
<dbReference type="SMART" id="SM00490">
    <property type="entry name" value="HELICc"/>
    <property type="match status" value="1"/>
</dbReference>
<keyword evidence="7" id="KW-0378">Hydrolase</keyword>
<dbReference type="EC" id="5.6.2.4" evidence="16"/>